<accession>A0AAN6PC20</accession>
<comment type="caution">
    <text evidence="1">The sequence shown here is derived from an EMBL/GenBank/DDBJ whole genome shotgun (WGS) entry which is preliminary data.</text>
</comment>
<keyword evidence="2" id="KW-1185">Reference proteome</keyword>
<sequence length="370" mass="41414">MPAAILPCTTTTHFSRHSIDNDGDLLLRVGAGHGSEKPVEFKVCSATMRRASPVWKNMLFGPWKEAKPAQGDWVVDLPEDKPSTIETILSIIHGLFASVPKSVSLPVLNDILIYADKYDLIHIVRPWAGTWVEAVKNPKPNSTPAPIPAYYGSPFSPAAPISELSGNDHVMRIQAAWELGCEDVVSAEITDFVLNLSVAGGKTNWSNYYYKFELLEFRSHFGPPDLMEIVQSLRLSLIQTLLDFYHEVVESRTQIRSACIRVSSSAFGRDERPLCDALILGGIWQYLKKAKLESLPVKAEDYPLGANQLMGRLSAMFATLPYLHDSHKDCGPAKKYAAFEKKTKQDERWKNVLRPHHKERMAAQREKTGL</sequence>
<evidence type="ECO:0008006" key="3">
    <source>
        <dbReference type="Google" id="ProtNLM"/>
    </source>
</evidence>
<evidence type="ECO:0000313" key="1">
    <source>
        <dbReference type="EMBL" id="KAK4033621.1"/>
    </source>
</evidence>
<evidence type="ECO:0000313" key="2">
    <source>
        <dbReference type="Proteomes" id="UP001303115"/>
    </source>
</evidence>
<reference evidence="2" key="1">
    <citation type="journal article" date="2023" name="Mol. Phylogenet. Evol.">
        <title>Genome-scale phylogeny and comparative genomics of the fungal order Sordariales.</title>
        <authorList>
            <person name="Hensen N."/>
            <person name="Bonometti L."/>
            <person name="Westerberg I."/>
            <person name="Brannstrom I.O."/>
            <person name="Guillou S."/>
            <person name="Cros-Aarteil S."/>
            <person name="Calhoun S."/>
            <person name="Haridas S."/>
            <person name="Kuo A."/>
            <person name="Mondo S."/>
            <person name="Pangilinan J."/>
            <person name="Riley R."/>
            <person name="LaButti K."/>
            <person name="Andreopoulos B."/>
            <person name="Lipzen A."/>
            <person name="Chen C."/>
            <person name="Yan M."/>
            <person name="Daum C."/>
            <person name="Ng V."/>
            <person name="Clum A."/>
            <person name="Steindorff A."/>
            <person name="Ohm R.A."/>
            <person name="Martin F."/>
            <person name="Silar P."/>
            <person name="Natvig D.O."/>
            <person name="Lalanne C."/>
            <person name="Gautier V."/>
            <person name="Ament-Velasquez S.L."/>
            <person name="Kruys A."/>
            <person name="Hutchinson M.I."/>
            <person name="Powell A.J."/>
            <person name="Barry K."/>
            <person name="Miller A.N."/>
            <person name="Grigoriev I.V."/>
            <person name="Debuchy R."/>
            <person name="Gladieux P."/>
            <person name="Hiltunen Thoren M."/>
            <person name="Johannesson H."/>
        </authorList>
    </citation>
    <scope>NUCLEOTIDE SEQUENCE [LARGE SCALE GENOMIC DNA]</scope>
    <source>
        <strain evidence="2">CBS 284.82</strain>
    </source>
</reference>
<proteinExistence type="predicted"/>
<dbReference type="EMBL" id="MU854519">
    <property type="protein sequence ID" value="KAK4033621.1"/>
    <property type="molecule type" value="Genomic_DNA"/>
</dbReference>
<dbReference type="Gene3D" id="3.30.710.10">
    <property type="entry name" value="Potassium Channel Kv1.1, Chain A"/>
    <property type="match status" value="1"/>
</dbReference>
<dbReference type="Proteomes" id="UP001303115">
    <property type="component" value="Unassembled WGS sequence"/>
</dbReference>
<dbReference type="SUPFAM" id="SSF54695">
    <property type="entry name" value="POZ domain"/>
    <property type="match status" value="1"/>
</dbReference>
<name>A0AAN6PC20_9PEZI</name>
<gene>
    <name evidence="1" type="ORF">C8A01DRAFT_19460</name>
</gene>
<organism evidence="1 2">
    <name type="scientific">Parachaetomium inaequale</name>
    <dbReference type="NCBI Taxonomy" id="2588326"/>
    <lineage>
        <taxon>Eukaryota</taxon>
        <taxon>Fungi</taxon>
        <taxon>Dikarya</taxon>
        <taxon>Ascomycota</taxon>
        <taxon>Pezizomycotina</taxon>
        <taxon>Sordariomycetes</taxon>
        <taxon>Sordariomycetidae</taxon>
        <taxon>Sordariales</taxon>
        <taxon>Chaetomiaceae</taxon>
        <taxon>Parachaetomium</taxon>
    </lineage>
</organism>
<protein>
    <recommendedName>
        <fullName evidence="3">BTB domain-containing protein</fullName>
    </recommendedName>
</protein>
<dbReference type="AlphaFoldDB" id="A0AAN6PC20"/>
<dbReference type="InterPro" id="IPR011333">
    <property type="entry name" value="SKP1/BTB/POZ_sf"/>
</dbReference>